<dbReference type="EC" id="2.5.1.15" evidence="6 14"/>
<sequence length="279" mass="30326">MQFKDKFLDLSSPRVMGILNVTPDSFSDGGAFNILDNGLVQAELMISEGADIIDIGGESTRPGAQAVSVQQELDRVIPVIESMYQRFDTIISIDTSKAKVMTEAVNAGASLINDVRALQENGSLVAAVEANVPVCLMHMQGQPRAMQQSPQYDDVVKDVMTFLQERISVCCDAGINADQIIVDPGFGFGKSLEHNYKILANLEAFHQLNAPILAGMSRKSMIGNLLNRQIEQRLAGNIAVATVAAQKGAQIIRVHDVKETVDAVKIINMINACRNNNER</sequence>
<keyword evidence="8 14" id="KW-0808">Transferase</keyword>
<evidence type="ECO:0000256" key="10">
    <source>
        <dbReference type="ARBA" id="ARBA00022842"/>
    </source>
</evidence>
<evidence type="ECO:0000313" key="17">
    <source>
        <dbReference type="Proteomes" id="UP000011864"/>
    </source>
</evidence>
<evidence type="ECO:0000313" key="16">
    <source>
        <dbReference type="EMBL" id="AGH45574.1"/>
    </source>
</evidence>
<comment type="cofactor">
    <cofactor evidence="2 14">
        <name>Mg(2+)</name>
        <dbReference type="ChEBI" id="CHEBI:18420"/>
    </cofactor>
</comment>
<comment type="pathway">
    <text evidence="3 14">Cofactor biosynthesis; tetrahydrofolate biosynthesis; 7,8-dihydrofolate from 2-amino-4-hydroxy-6-hydroxymethyl-7,8-dihydropteridine diphosphate and 4-aminobenzoate: step 1/2.</text>
</comment>
<comment type="catalytic activity">
    <reaction evidence="1">
        <text>(7,8-dihydropterin-6-yl)methyl diphosphate + 4-aminobenzoate = 7,8-dihydropteroate + diphosphate</text>
        <dbReference type="Rhea" id="RHEA:19949"/>
        <dbReference type="ChEBI" id="CHEBI:17836"/>
        <dbReference type="ChEBI" id="CHEBI:17839"/>
        <dbReference type="ChEBI" id="CHEBI:33019"/>
        <dbReference type="ChEBI" id="CHEBI:72950"/>
        <dbReference type="EC" id="2.5.1.15"/>
    </reaction>
</comment>
<comment type="subunit">
    <text evidence="5">Homodimer.</text>
</comment>
<dbReference type="HOGENOM" id="CLU_008023_0_3_6"/>
<dbReference type="InterPro" id="IPR006390">
    <property type="entry name" value="DHP_synth_dom"/>
</dbReference>
<dbReference type="GO" id="GO:0046654">
    <property type="term" value="P:tetrahydrofolate biosynthetic process"/>
    <property type="evidence" value="ECO:0007669"/>
    <property type="project" value="UniProtKB-UniPathway"/>
</dbReference>
<evidence type="ECO:0000256" key="8">
    <source>
        <dbReference type="ARBA" id="ARBA00022679"/>
    </source>
</evidence>
<dbReference type="STRING" id="1129794.C427_3465"/>
<reference evidence="16 17" key="1">
    <citation type="journal article" date="2013" name="Genome Announc.">
        <title>Complete Genome Sequence of Glaciecola psychrophila Strain 170T.</title>
        <authorList>
            <person name="Yin J."/>
            <person name="Chen J."/>
            <person name="Liu G."/>
            <person name="Yu Y."/>
            <person name="Song L."/>
            <person name="Wang X."/>
            <person name="Qu X."/>
        </authorList>
    </citation>
    <scope>NUCLEOTIDE SEQUENCE [LARGE SCALE GENOMIC DNA]</scope>
    <source>
        <strain evidence="16 17">170</strain>
    </source>
</reference>
<dbReference type="Gene3D" id="3.20.20.20">
    <property type="entry name" value="Dihydropteroate synthase-like"/>
    <property type="match status" value="1"/>
</dbReference>
<dbReference type="GO" id="GO:0005829">
    <property type="term" value="C:cytosol"/>
    <property type="evidence" value="ECO:0007669"/>
    <property type="project" value="TreeGrafter"/>
</dbReference>
<evidence type="ECO:0000256" key="4">
    <source>
        <dbReference type="ARBA" id="ARBA00009503"/>
    </source>
</evidence>
<comment type="function">
    <text evidence="13 14">Catalyzes the condensation of para-aminobenzoate (pABA) with 6-hydroxymethyl-7,8-dihydropterin diphosphate (DHPt-PP) to form 7,8-dihydropteroate (H2Pte), the immediate precursor of folate derivatives.</text>
</comment>
<evidence type="ECO:0000256" key="7">
    <source>
        <dbReference type="ARBA" id="ARBA00016919"/>
    </source>
</evidence>
<keyword evidence="17" id="KW-1185">Reference proteome</keyword>
<accession>K6YTM1</accession>
<dbReference type="KEGG" id="gps:C427_3465"/>
<dbReference type="PROSITE" id="PS00792">
    <property type="entry name" value="DHPS_1"/>
    <property type="match status" value="1"/>
</dbReference>
<dbReference type="InterPro" id="IPR000489">
    <property type="entry name" value="Pterin-binding_dom"/>
</dbReference>
<dbReference type="InterPro" id="IPR011005">
    <property type="entry name" value="Dihydropteroate_synth-like_sf"/>
</dbReference>
<dbReference type="Proteomes" id="UP000011864">
    <property type="component" value="Chromosome"/>
</dbReference>
<evidence type="ECO:0000256" key="11">
    <source>
        <dbReference type="ARBA" id="ARBA00022909"/>
    </source>
</evidence>
<evidence type="ECO:0000256" key="13">
    <source>
        <dbReference type="ARBA" id="ARBA00053449"/>
    </source>
</evidence>
<dbReference type="CDD" id="cd00739">
    <property type="entry name" value="DHPS"/>
    <property type="match status" value="1"/>
</dbReference>
<dbReference type="EMBL" id="CP003837">
    <property type="protein sequence ID" value="AGH45574.1"/>
    <property type="molecule type" value="Genomic_DNA"/>
</dbReference>
<keyword evidence="9 14" id="KW-0479">Metal-binding</keyword>
<dbReference type="GO" id="GO:0046872">
    <property type="term" value="F:metal ion binding"/>
    <property type="evidence" value="ECO:0007669"/>
    <property type="project" value="UniProtKB-KW"/>
</dbReference>
<organism evidence="16 17">
    <name type="scientific">Paraglaciecola psychrophila 170</name>
    <dbReference type="NCBI Taxonomy" id="1129794"/>
    <lineage>
        <taxon>Bacteria</taxon>
        <taxon>Pseudomonadati</taxon>
        <taxon>Pseudomonadota</taxon>
        <taxon>Gammaproteobacteria</taxon>
        <taxon>Alteromonadales</taxon>
        <taxon>Alteromonadaceae</taxon>
        <taxon>Paraglaciecola</taxon>
    </lineage>
</organism>
<evidence type="ECO:0000256" key="1">
    <source>
        <dbReference type="ARBA" id="ARBA00000012"/>
    </source>
</evidence>
<evidence type="ECO:0000256" key="3">
    <source>
        <dbReference type="ARBA" id="ARBA00004763"/>
    </source>
</evidence>
<evidence type="ECO:0000256" key="14">
    <source>
        <dbReference type="RuleBase" id="RU361205"/>
    </source>
</evidence>
<dbReference type="eggNOG" id="COG0294">
    <property type="taxonomic scope" value="Bacteria"/>
</dbReference>
<proteinExistence type="inferred from homology"/>
<dbReference type="SUPFAM" id="SSF51717">
    <property type="entry name" value="Dihydropteroate synthetase-like"/>
    <property type="match status" value="1"/>
</dbReference>
<dbReference type="RefSeq" id="WP_007635181.1">
    <property type="nucleotide sequence ID" value="NC_020514.1"/>
</dbReference>
<gene>
    <name evidence="16" type="ORF">C427_3465</name>
</gene>
<dbReference type="GO" id="GO:0046656">
    <property type="term" value="P:folic acid biosynthetic process"/>
    <property type="evidence" value="ECO:0007669"/>
    <property type="project" value="UniProtKB-KW"/>
</dbReference>
<evidence type="ECO:0000256" key="2">
    <source>
        <dbReference type="ARBA" id="ARBA00001946"/>
    </source>
</evidence>
<dbReference type="FunFam" id="3.20.20.20:FF:000004">
    <property type="entry name" value="Dihydropteroate synthase"/>
    <property type="match status" value="1"/>
</dbReference>
<dbReference type="NCBIfam" id="TIGR01496">
    <property type="entry name" value="DHPS"/>
    <property type="match status" value="1"/>
</dbReference>
<comment type="similarity">
    <text evidence="4 14">Belongs to the DHPS family.</text>
</comment>
<evidence type="ECO:0000256" key="5">
    <source>
        <dbReference type="ARBA" id="ARBA00011738"/>
    </source>
</evidence>
<keyword evidence="11 14" id="KW-0289">Folate biosynthesis</keyword>
<dbReference type="GO" id="GO:0004156">
    <property type="term" value="F:dihydropteroate synthase activity"/>
    <property type="evidence" value="ECO:0007669"/>
    <property type="project" value="UniProtKB-EC"/>
</dbReference>
<dbReference type="OrthoDB" id="9811744at2"/>
<dbReference type="InterPro" id="IPR045031">
    <property type="entry name" value="DHP_synth-like"/>
</dbReference>
<dbReference type="PANTHER" id="PTHR20941">
    <property type="entry name" value="FOLATE SYNTHESIS PROTEINS"/>
    <property type="match status" value="1"/>
</dbReference>
<dbReference type="PROSITE" id="PS00793">
    <property type="entry name" value="DHPS_2"/>
    <property type="match status" value="1"/>
</dbReference>
<evidence type="ECO:0000256" key="12">
    <source>
        <dbReference type="ARBA" id="ARBA00030193"/>
    </source>
</evidence>
<evidence type="ECO:0000256" key="9">
    <source>
        <dbReference type="ARBA" id="ARBA00022723"/>
    </source>
</evidence>
<dbReference type="PANTHER" id="PTHR20941:SF1">
    <property type="entry name" value="FOLIC ACID SYNTHESIS PROTEIN FOL1"/>
    <property type="match status" value="1"/>
</dbReference>
<evidence type="ECO:0000259" key="15">
    <source>
        <dbReference type="PROSITE" id="PS50972"/>
    </source>
</evidence>
<dbReference type="PATRIC" id="fig|1129794.4.peg.3446"/>
<evidence type="ECO:0000256" key="6">
    <source>
        <dbReference type="ARBA" id="ARBA00012458"/>
    </source>
</evidence>
<name>K6YTM1_9ALTE</name>
<dbReference type="Pfam" id="PF00809">
    <property type="entry name" value="Pterin_bind"/>
    <property type="match status" value="1"/>
</dbReference>
<dbReference type="AlphaFoldDB" id="K6YTM1"/>
<dbReference type="UniPathway" id="UPA00077">
    <property type="reaction ID" value="UER00156"/>
</dbReference>
<feature type="domain" description="Pterin-binding" evidence="15">
    <location>
        <begin position="13"/>
        <end position="265"/>
    </location>
</feature>
<dbReference type="PROSITE" id="PS50972">
    <property type="entry name" value="PTERIN_BINDING"/>
    <property type="match status" value="1"/>
</dbReference>
<protein>
    <recommendedName>
        <fullName evidence="7 14">Dihydropteroate synthase</fullName>
        <shortName evidence="14">DHPS</shortName>
        <ecNumber evidence="6 14">2.5.1.15</ecNumber>
    </recommendedName>
    <alternativeName>
        <fullName evidence="12 14">Dihydropteroate pyrophosphorylase</fullName>
    </alternativeName>
</protein>
<keyword evidence="10 14" id="KW-0460">Magnesium</keyword>